<dbReference type="VEuPathDB" id="VectorBase:ADAR2_003902"/>
<dbReference type="GO" id="GO:0003870">
    <property type="term" value="F:5-aminolevulinate synthase activity"/>
    <property type="evidence" value="ECO:0007669"/>
    <property type="project" value="UniProtKB-EC"/>
</dbReference>
<dbReference type="Pfam" id="PF09029">
    <property type="entry name" value="Preseq_ALAS"/>
    <property type="match status" value="1"/>
</dbReference>
<dbReference type="OMA" id="ARRCPIM"/>
<evidence type="ECO:0000259" key="9">
    <source>
        <dbReference type="Pfam" id="PF09029"/>
    </source>
</evidence>
<sequence>MTTTTTTTTAATNGVDAGVLTAIATCARRYPFRHHHHHRFMVYRKSVQTLFFARSVSSIKKMPCPFLTRLSTNYVRNYAPALLKAYGAQCPVVQRTISTLQGSTAGATPANAATVDETKDAQAAGSRRNLSSLQQPKQQDRPSSAVAGEKKCPFLSTDSPHVKKLGVESVEVPTERTFQYEDFFHDQILRKKKDHSYRVFKKVNRLAADGQFPRALEYSWGERPITVWCSNDYLGMSCHPEVKRAVADALEMYGTGAGGTRNISGNSMNHENLEKRLAELHQKENALLFTSCFVANDSTLFTLAKALPGCHIFSDAGNHASMIQGIRNSGVPKHIFRHNDPQHLRELLERVDKSLPKIVAFETVHSMTGAVCPLEELCEIAHEYGALTFVDEVHAVGLYGEHGAGIGEREGQLHNMDIISGTLGKAFGNVGGYIASTSLLVDMIRSYAAGFIFTTSLPPTVLCGAKKAIEILASEEGRELRTRHQANVRYLRTRLQEEGFPVEHTPSHIIPVKIGNPQQCTEVSDRMIQRFGHYVQAINYPTVARGEEKLRLAPTPHHTTAMMDEMVRDMKVVWQDLGMPLSGKSCPEECTFCRKPLLFDRFESRTNLAAGCGPEIHCKIPNCPQVAAMAN</sequence>
<dbReference type="AlphaFoldDB" id="W5J7K5"/>
<keyword evidence="12" id="KW-1185">Reference proteome</keyword>
<dbReference type="InterPro" id="IPR010961">
    <property type="entry name" value="4pyrrol_synth_NH2levulA_synth"/>
</dbReference>
<evidence type="ECO:0000313" key="12">
    <source>
        <dbReference type="Proteomes" id="UP000000673"/>
    </source>
</evidence>
<feature type="domain" description="5-aminolevulinate synthase presequence" evidence="9">
    <location>
        <begin position="64"/>
        <end position="159"/>
    </location>
</feature>
<dbReference type="Gene3D" id="3.90.1150.10">
    <property type="entry name" value="Aspartate Aminotransferase, domain 1"/>
    <property type="match status" value="1"/>
</dbReference>
<keyword evidence="3 6" id="KW-0808">Transferase</keyword>
<dbReference type="GO" id="GO:0042541">
    <property type="term" value="P:hemoglobin biosynthetic process"/>
    <property type="evidence" value="ECO:0007669"/>
    <property type="project" value="TreeGrafter"/>
</dbReference>
<gene>
    <name evidence="10" type="ORF">AND_009558</name>
</gene>
<feature type="domain" description="Aminotransferase class I/classII large" evidence="8">
    <location>
        <begin position="225"/>
        <end position="568"/>
    </location>
</feature>
<dbReference type="GO" id="GO:0048821">
    <property type="term" value="P:erythrocyte development"/>
    <property type="evidence" value="ECO:0007669"/>
    <property type="project" value="TreeGrafter"/>
</dbReference>
<name>W5J7K5_ANODA</name>
<dbReference type="CDD" id="cd06454">
    <property type="entry name" value="KBL_like"/>
    <property type="match status" value="1"/>
</dbReference>
<evidence type="ECO:0000256" key="3">
    <source>
        <dbReference type="ARBA" id="ARBA00022679"/>
    </source>
</evidence>
<reference evidence="10" key="3">
    <citation type="journal article" date="2013" name="Nucleic Acids Res.">
        <title>The genome of Anopheles darlingi, the main neotropical malaria vector.</title>
        <authorList>
            <person name="Marinotti O."/>
            <person name="Cerqueira G.C."/>
            <person name="de Almeida L.G."/>
            <person name="Ferro M.I."/>
            <person name="Loreto E.L."/>
            <person name="Zaha A."/>
            <person name="Teixeira S.M."/>
            <person name="Wespiser A.R."/>
            <person name="Almeida E Silva A."/>
            <person name="Schlindwein A.D."/>
            <person name="Pacheco A.C."/>
            <person name="Silva A.L."/>
            <person name="Graveley B.R."/>
            <person name="Walenz B.P."/>
            <person name="Lima Bde A."/>
            <person name="Ribeiro C.A."/>
            <person name="Nunes-Silva C.G."/>
            <person name="de Carvalho C.R."/>
            <person name="Soares C.M."/>
            <person name="de Menezes C.B."/>
            <person name="Matiolli C."/>
            <person name="Caffrey D."/>
            <person name="Araujo D.A."/>
            <person name="de Oliveira D.M."/>
            <person name="Golenbock D."/>
            <person name="Grisard E.C."/>
            <person name="Fantinatti-Garboggini F."/>
            <person name="de Carvalho F.M."/>
            <person name="Barcellos F.G."/>
            <person name="Prosdocimi F."/>
            <person name="May G."/>
            <person name="Azevedo Junior G.M."/>
            <person name="Guimaraes G.M."/>
            <person name="Goldman G.H."/>
            <person name="Padilha I.Q."/>
            <person name="Batista Jda S."/>
            <person name="Ferro J.A."/>
            <person name="Ribeiro J.M."/>
            <person name="Fietto J.L."/>
            <person name="Dabbas K.M."/>
            <person name="Cerdeira L."/>
            <person name="Agnez-Lima L.F."/>
            <person name="Brocchi M."/>
            <person name="de Carvalho M.O."/>
            <person name="Teixeira Mde M."/>
            <person name="Diniz Maia Mde M."/>
            <person name="Goldman M.H."/>
            <person name="Cruz Schneider M.P."/>
            <person name="Felipe M.S."/>
            <person name="Hungria M."/>
            <person name="Nicolas M.F."/>
            <person name="Pereira M."/>
            <person name="Montes M.A."/>
            <person name="Cantao M.E."/>
            <person name="Vincentz M."/>
            <person name="Rafael M.S."/>
            <person name="Silverman N."/>
            <person name="Stoco P.H."/>
            <person name="Souza R.C."/>
            <person name="Vicentini R."/>
            <person name="Gazzinelli R.T."/>
            <person name="Neves Rde O."/>
            <person name="Silva R."/>
            <person name="Astolfi-Filho S."/>
            <person name="Maciel T.E."/>
            <person name="Urmenyi T.P."/>
            <person name="Tadei W.P."/>
            <person name="Camargo E.P."/>
            <person name="de Vasconcelos A.T."/>
        </authorList>
    </citation>
    <scope>NUCLEOTIDE SEQUENCE</scope>
</reference>
<dbReference type="EnsemblMetazoa" id="ADAC009558-RA">
    <property type="protein sequence ID" value="ADAC009558-PA"/>
    <property type="gene ID" value="ADAC009558"/>
</dbReference>
<evidence type="ECO:0000313" key="11">
    <source>
        <dbReference type="EnsemblMetazoa" id="ADAC009558-PA"/>
    </source>
</evidence>
<dbReference type="VEuPathDB" id="VectorBase:ADAC009558"/>
<feature type="compositionally biased region" description="Polar residues" evidence="7">
    <location>
        <begin position="128"/>
        <end position="137"/>
    </location>
</feature>
<evidence type="ECO:0000256" key="5">
    <source>
        <dbReference type="ARBA" id="ARBA00023315"/>
    </source>
</evidence>
<dbReference type="InterPro" id="IPR004839">
    <property type="entry name" value="Aminotransferase_I/II_large"/>
</dbReference>
<dbReference type="InterPro" id="IPR015424">
    <property type="entry name" value="PyrdxlP-dep_Trfase"/>
</dbReference>
<evidence type="ECO:0000256" key="7">
    <source>
        <dbReference type="SAM" id="MobiDB-lite"/>
    </source>
</evidence>
<dbReference type="eggNOG" id="KOG1360">
    <property type="taxonomic scope" value="Eukaryota"/>
</dbReference>
<evidence type="ECO:0000256" key="2">
    <source>
        <dbReference type="ARBA" id="ARBA00008392"/>
    </source>
</evidence>
<dbReference type="HOGENOM" id="CLU_015846_6_1_1"/>
<comment type="catalytic activity">
    <reaction evidence="6">
        <text>succinyl-CoA + glycine + H(+) = 5-aminolevulinate + CO2 + CoA</text>
        <dbReference type="Rhea" id="RHEA:12921"/>
        <dbReference type="ChEBI" id="CHEBI:15378"/>
        <dbReference type="ChEBI" id="CHEBI:16526"/>
        <dbReference type="ChEBI" id="CHEBI:57287"/>
        <dbReference type="ChEBI" id="CHEBI:57292"/>
        <dbReference type="ChEBI" id="CHEBI:57305"/>
        <dbReference type="ChEBI" id="CHEBI:356416"/>
        <dbReference type="EC" id="2.3.1.37"/>
    </reaction>
</comment>
<organism evidence="10">
    <name type="scientific">Anopheles darlingi</name>
    <name type="common">Mosquito</name>
    <dbReference type="NCBI Taxonomy" id="43151"/>
    <lineage>
        <taxon>Eukaryota</taxon>
        <taxon>Metazoa</taxon>
        <taxon>Ecdysozoa</taxon>
        <taxon>Arthropoda</taxon>
        <taxon>Hexapoda</taxon>
        <taxon>Insecta</taxon>
        <taxon>Pterygota</taxon>
        <taxon>Neoptera</taxon>
        <taxon>Endopterygota</taxon>
        <taxon>Diptera</taxon>
        <taxon>Nematocera</taxon>
        <taxon>Culicoidea</taxon>
        <taxon>Culicidae</taxon>
        <taxon>Anophelinae</taxon>
        <taxon>Anopheles</taxon>
    </lineage>
</organism>
<proteinExistence type="inferred from homology"/>
<dbReference type="EC" id="2.3.1.37" evidence="6"/>
<dbReference type="InterPro" id="IPR015421">
    <property type="entry name" value="PyrdxlP-dep_Trfase_major"/>
</dbReference>
<dbReference type="PANTHER" id="PTHR13693:SF102">
    <property type="entry name" value="2-AMINO-3-KETOBUTYRATE COENZYME A LIGASE, MITOCHONDRIAL"/>
    <property type="match status" value="1"/>
</dbReference>
<dbReference type="GO" id="GO:0006782">
    <property type="term" value="P:protoporphyrinogen IX biosynthetic process"/>
    <property type="evidence" value="ECO:0007669"/>
    <property type="project" value="UniProtKB-UniRule"/>
</dbReference>
<dbReference type="Pfam" id="PF00155">
    <property type="entry name" value="Aminotran_1_2"/>
    <property type="match status" value="1"/>
</dbReference>
<feature type="region of interest" description="Disordered" evidence="7">
    <location>
        <begin position="101"/>
        <end position="148"/>
    </location>
</feature>
<dbReference type="FunCoup" id="W5J7K5">
    <property type="interactions" value="633"/>
</dbReference>
<reference evidence="11" key="4">
    <citation type="submission" date="2015-06" db="UniProtKB">
        <authorList>
            <consortium name="EnsemblMetazoa"/>
        </authorList>
    </citation>
    <scope>IDENTIFICATION</scope>
</reference>
<dbReference type="Gene3D" id="3.40.640.10">
    <property type="entry name" value="Type I PLP-dependent aspartate aminotransferase-like (Major domain)"/>
    <property type="match status" value="1"/>
</dbReference>
<evidence type="ECO:0000256" key="6">
    <source>
        <dbReference type="RuleBase" id="RU910713"/>
    </source>
</evidence>
<keyword evidence="5 6" id="KW-0012">Acyltransferase</keyword>
<evidence type="ECO:0000313" key="10">
    <source>
        <dbReference type="EMBL" id="ETN58855.1"/>
    </source>
</evidence>
<dbReference type="InterPro" id="IPR015422">
    <property type="entry name" value="PyrdxlP-dep_Trfase_small"/>
</dbReference>
<dbReference type="SUPFAM" id="SSF53383">
    <property type="entry name" value="PLP-dependent transferases"/>
    <property type="match status" value="1"/>
</dbReference>
<dbReference type="EMBL" id="ADMH02002112">
    <property type="protein sequence ID" value="ETN58855.1"/>
    <property type="molecule type" value="Genomic_DNA"/>
</dbReference>
<evidence type="ECO:0000256" key="1">
    <source>
        <dbReference type="ARBA" id="ARBA00001933"/>
    </source>
</evidence>
<dbReference type="GO" id="GO:0030170">
    <property type="term" value="F:pyridoxal phosphate binding"/>
    <property type="evidence" value="ECO:0007669"/>
    <property type="project" value="UniProtKB-UniRule"/>
</dbReference>
<accession>W5J7K5</accession>
<dbReference type="FunFam" id="3.40.640.10:FF:000006">
    <property type="entry name" value="5-aminolevulinate synthase, mitochondrial"/>
    <property type="match status" value="1"/>
</dbReference>
<comment type="pathway">
    <text evidence="6">Porphyrin-containing compound metabolism; protoporphyrin-IX biosynthesis; 5-aminolevulinate from glycine: step 1/1.</text>
</comment>
<dbReference type="InterPro" id="IPR015118">
    <property type="entry name" value="5aminolev_synth_preseq"/>
</dbReference>
<dbReference type="InterPro" id="IPR050087">
    <property type="entry name" value="AON_synthase_class-II"/>
</dbReference>
<dbReference type="Proteomes" id="UP000000673">
    <property type="component" value="Unassembled WGS sequence"/>
</dbReference>
<dbReference type="NCBIfam" id="TIGR01821">
    <property type="entry name" value="5aminolev_synth"/>
    <property type="match status" value="1"/>
</dbReference>
<comment type="similarity">
    <text evidence="2 6">Belongs to the class-II pyridoxal-phosphate-dependent aminotransferase family.</text>
</comment>
<evidence type="ECO:0000259" key="8">
    <source>
        <dbReference type="Pfam" id="PF00155"/>
    </source>
</evidence>
<reference evidence="10 12" key="1">
    <citation type="journal article" date="2010" name="BMC Genomics">
        <title>Combination of measures distinguishes pre-miRNAs from other stem-loops in the genome of the newly sequenced Anopheles darlingi.</title>
        <authorList>
            <person name="Mendes N.D."/>
            <person name="Freitas A.T."/>
            <person name="Vasconcelos A.T."/>
            <person name="Sagot M.F."/>
        </authorList>
    </citation>
    <scope>NUCLEOTIDE SEQUENCE</scope>
</reference>
<keyword evidence="6" id="KW-0350">Heme biosynthesis</keyword>
<dbReference type="UniPathway" id="UPA00251">
    <property type="reaction ID" value="UER00375"/>
</dbReference>
<comment type="cofactor">
    <cofactor evidence="1 6">
        <name>pyridoxal 5'-phosphate</name>
        <dbReference type="ChEBI" id="CHEBI:597326"/>
    </cofactor>
</comment>
<keyword evidence="4 6" id="KW-0663">Pyridoxal phosphate</keyword>
<protein>
    <recommendedName>
        <fullName evidence="6">5-aminolevulinate synthase</fullName>
        <ecNumber evidence="6">2.3.1.37</ecNumber>
    </recommendedName>
    <alternativeName>
        <fullName evidence="6">5-aminolevulinic acid synthase</fullName>
    </alternativeName>
    <alternativeName>
        <fullName evidence="6">Delta-ALA synthase</fullName>
    </alternativeName>
    <alternativeName>
        <fullName evidence="6">Delta-aminolevulinate synthase</fullName>
    </alternativeName>
</protein>
<dbReference type="GO" id="GO:0005759">
    <property type="term" value="C:mitochondrial matrix"/>
    <property type="evidence" value="ECO:0007669"/>
    <property type="project" value="InterPro"/>
</dbReference>
<evidence type="ECO:0000256" key="4">
    <source>
        <dbReference type="ARBA" id="ARBA00022898"/>
    </source>
</evidence>
<dbReference type="PANTHER" id="PTHR13693">
    <property type="entry name" value="CLASS II AMINOTRANSFERASE/8-AMINO-7-OXONONANOATE SYNTHASE"/>
    <property type="match status" value="1"/>
</dbReference>
<dbReference type="STRING" id="43151.W5J7K5"/>
<reference evidence="10" key="2">
    <citation type="submission" date="2010-05" db="EMBL/GenBank/DDBJ databases">
        <authorList>
            <person name="Almeida L.G."/>
            <person name="Nicolas M.F."/>
            <person name="Souza R.C."/>
            <person name="Vasconcelos A.T.R."/>
        </authorList>
    </citation>
    <scope>NUCLEOTIDE SEQUENCE</scope>
</reference>